<reference evidence="2" key="1">
    <citation type="journal article" date="2019" name="Int. J. Syst. Evol. Microbiol.">
        <title>The Global Catalogue of Microorganisms (GCM) 10K type strain sequencing project: providing services to taxonomists for standard genome sequencing and annotation.</title>
        <authorList>
            <consortium name="The Broad Institute Genomics Platform"/>
            <consortium name="The Broad Institute Genome Sequencing Center for Infectious Disease"/>
            <person name="Wu L."/>
            <person name="Ma J."/>
        </authorList>
    </citation>
    <scope>NUCLEOTIDE SEQUENCE [LARGE SCALE GENOMIC DNA]</scope>
    <source>
        <strain evidence="2">KCTC 52490</strain>
    </source>
</reference>
<name>A0ABW6ATP7_9BACT</name>
<evidence type="ECO:0000313" key="1">
    <source>
        <dbReference type="EMBL" id="MFD2937610.1"/>
    </source>
</evidence>
<evidence type="ECO:0000313" key="2">
    <source>
        <dbReference type="Proteomes" id="UP001597512"/>
    </source>
</evidence>
<comment type="caution">
    <text evidence="1">The sequence shown here is derived from an EMBL/GenBank/DDBJ whole genome shotgun (WGS) entry which is preliminary data.</text>
</comment>
<protein>
    <submittedName>
        <fullName evidence="1">Uncharacterized protein</fullName>
    </submittedName>
</protein>
<dbReference type="Proteomes" id="UP001597512">
    <property type="component" value="Unassembled WGS sequence"/>
</dbReference>
<organism evidence="1 2">
    <name type="scientific">Spirosoma flavum</name>
    <dbReference type="NCBI Taxonomy" id="2048557"/>
    <lineage>
        <taxon>Bacteria</taxon>
        <taxon>Pseudomonadati</taxon>
        <taxon>Bacteroidota</taxon>
        <taxon>Cytophagia</taxon>
        <taxon>Cytophagales</taxon>
        <taxon>Cytophagaceae</taxon>
        <taxon>Spirosoma</taxon>
    </lineage>
</organism>
<keyword evidence="2" id="KW-1185">Reference proteome</keyword>
<dbReference type="RefSeq" id="WP_381507858.1">
    <property type="nucleotide sequence ID" value="NZ_JBHUOM010000042.1"/>
</dbReference>
<sequence>MNKYAESATGTSDDDCCTPWLIGRVEVSAQYMDTSGSGDFYGIIGGFSVQVRRS</sequence>
<gene>
    <name evidence="1" type="ORF">ACFS25_27810</name>
</gene>
<dbReference type="EMBL" id="JBHUOM010000042">
    <property type="protein sequence ID" value="MFD2937610.1"/>
    <property type="molecule type" value="Genomic_DNA"/>
</dbReference>
<proteinExistence type="predicted"/>
<accession>A0ABW6ATP7</accession>